<dbReference type="Pfam" id="PF12796">
    <property type="entry name" value="Ank_2"/>
    <property type="match status" value="2"/>
</dbReference>
<organism evidence="3 4">
    <name type="scientific">Liquidambar formosana</name>
    <name type="common">Formosan gum</name>
    <dbReference type="NCBI Taxonomy" id="63359"/>
    <lineage>
        <taxon>Eukaryota</taxon>
        <taxon>Viridiplantae</taxon>
        <taxon>Streptophyta</taxon>
        <taxon>Embryophyta</taxon>
        <taxon>Tracheophyta</taxon>
        <taxon>Spermatophyta</taxon>
        <taxon>Magnoliopsida</taxon>
        <taxon>eudicotyledons</taxon>
        <taxon>Gunneridae</taxon>
        <taxon>Pentapetalae</taxon>
        <taxon>Saxifragales</taxon>
        <taxon>Altingiaceae</taxon>
        <taxon>Liquidambar</taxon>
    </lineage>
</organism>
<feature type="repeat" description="ANK" evidence="1">
    <location>
        <begin position="70"/>
        <end position="102"/>
    </location>
</feature>
<dbReference type="AlphaFoldDB" id="A0AAP0WZJ8"/>
<dbReference type="PANTHER" id="PTHR24128:SF83">
    <property type="entry name" value="PGG DOMAIN-CONTAINING PROTEIN"/>
    <property type="match status" value="1"/>
</dbReference>
<dbReference type="PROSITE" id="PS50297">
    <property type="entry name" value="ANK_REP_REGION"/>
    <property type="match status" value="2"/>
</dbReference>
<keyword evidence="2" id="KW-0175">Coiled coil</keyword>
<name>A0AAP0WZJ8_LIQFO</name>
<gene>
    <name evidence="3" type="ORF">L1049_015184</name>
</gene>
<evidence type="ECO:0008006" key="5">
    <source>
        <dbReference type="Google" id="ProtNLM"/>
    </source>
</evidence>
<dbReference type="SMART" id="SM00248">
    <property type="entry name" value="ANK"/>
    <property type="match status" value="5"/>
</dbReference>
<comment type="caution">
    <text evidence="3">The sequence shown here is derived from an EMBL/GenBank/DDBJ whole genome shotgun (WGS) entry which is preliminary data.</text>
</comment>
<dbReference type="Proteomes" id="UP001415857">
    <property type="component" value="Unassembled WGS sequence"/>
</dbReference>
<reference evidence="3 4" key="1">
    <citation type="journal article" date="2024" name="Plant J.">
        <title>Genome sequences and population genomics reveal climatic adaptation and genomic divergence between two closely related sweetgum species.</title>
        <authorList>
            <person name="Xu W.Q."/>
            <person name="Ren C.Q."/>
            <person name="Zhang X.Y."/>
            <person name="Comes H.P."/>
            <person name="Liu X.H."/>
            <person name="Li Y.G."/>
            <person name="Kettle C.J."/>
            <person name="Jalonen R."/>
            <person name="Gaisberger H."/>
            <person name="Ma Y.Z."/>
            <person name="Qiu Y.X."/>
        </authorList>
    </citation>
    <scope>NUCLEOTIDE SEQUENCE [LARGE SCALE GENOMIC DNA]</scope>
    <source>
        <strain evidence="3">Hangzhou</strain>
    </source>
</reference>
<proteinExistence type="predicted"/>
<evidence type="ECO:0000313" key="3">
    <source>
        <dbReference type="EMBL" id="KAK9286779.1"/>
    </source>
</evidence>
<keyword evidence="4" id="KW-1185">Reference proteome</keyword>
<evidence type="ECO:0000256" key="1">
    <source>
        <dbReference type="PROSITE-ProRule" id="PRU00023"/>
    </source>
</evidence>
<dbReference type="Gene3D" id="1.25.40.20">
    <property type="entry name" value="Ankyrin repeat-containing domain"/>
    <property type="match status" value="1"/>
</dbReference>
<feature type="coiled-coil region" evidence="2">
    <location>
        <begin position="145"/>
        <end position="182"/>
    </location>
</feature>
<dbReference type="PANTHER" id="PTHR24128">
    <property type="entry name" value="HOMEOBOX PROTEIN WARIAI"/>
    <property type="match status" value="1"/>
</dbReference>
<protein>
    <recommendedName>
        <fullName evidence="5">Ankyrin repeat-containing protein BDA1-like</fullName>
    </recommendedName>
</protein>
<dbReference type="PROSITE" id="PS50088">
    <property type="entry name" value="ANK_REPEAT"/>
    <property type="match status" value="2"/>
</dbReference>
<keyword evidence="1" id="KW-0040">ANK repeat</keyword>
<feature type="repeat" description="ANK" evidence="1">
    <location>
        <begin position="138"/>
        <end position="170"/>
    </location>
</feature>
<accession>A0AAP0WZJ8</accession>
<dbReference type="InterPro" id="IPR002110">
    <property type="entry name" value="Ankyrin_rpt"/>
</dbReference>
<dbReference type="SUPFAM" id="SSF48403">
    <property type="entry name" value="Ankyrin repeat"/>
    <property type="match status" value="1"/>
</dbReference>
<sequence>MDQRLFKAARLGDVAALNILLEEDPLILEKLSLSPTAETPLHIAALAGETQFAKEIIRVMPSFAWELNQDGYSPMHMASAGGNVEIVRELLTLEPNLCLVKDKGGRNPLHYAVIKGRVHVIEEFLFHCPKAIEEVTAQGETSLHLAVKNNQFEALKVLLQRLEKMDNQYRELINAKDKEEKTILELAKSTKQHQVDTTMTEASGTDIGIPNNNDKMPLKLKQDESAQNAILVAASLIATDLELLRALKIVPYCFLKRMDQRLFKAARSGDVAALNILLEEDPPILEKLSLSPTAENPLHIAALAGQTDFNLRRT</sequence>
<dbReference type="InterPro" id="IPR036770">
    <property type="entry name" value="Ankyrin_rpt-contain_sf"/>
</dbReference>
<evidence type="ECO:0000313" key="4">
    <source>
        <dbReference type="Proteomes" id="UP001415857"/>
    </source>
</evidence>
<evidence type="ECO:0000256" key="2">
    <source>
        <dbReference type="SAM" id="Coils"/>
    </source>
</evidence>
<dbReference type="EMBL" id="JBBPBK010000004">
    <property type="protein sequence ID" value="KAK9286779.1"/>
    <property type="molecule type" value="Genomic_DNA"/>
</dbReference>